<sequence>IDAPKNLRVGSRTASSLDLEWDNSEAEVQEYKVVYSTLAGEQYHEVLVPKGIGPTTRATLT</sequence>
<reference evidence="2 3" key="1">
    <citation type="submission" date="2023-05" db="EMBL/GenBank/DDBJ databases">
        <title>B98-5 Cell Line De Novo Hybrid Assembly: An Optical Mapping Approach.</title>
        <authorList>
            <person name="Kananen K."/>
            <person name="Auerbach J.A."/>
            <person name="Kautto E."/>
            <person name="Blachly J.S."/>
        </authorList>
    </citation>
    <scope>NUCLEOTIDE SEQUENCE [LARGE SCALE GENOMIC DNA]</scope>
    <source>
        <strain evidence="2">B95-8</strain>
        <tissue evidence="2">Cell line</tissue>
    </source>
</reference>
<dbReference type="Proteomes" id="UP001266305">
    <property type="component" value="Unassembled WGS sequence"/>
</dbReference>
<feature type="domain" description="Fibronectin type-III" evidence="1">
    <location>
        <begin position="3"/>
        <end position="61"/>
    </location>
</feature>
<accession>A0ABQ9TJ97</accession>
<comment type="caution">
    <text evidence="2">The sequence shown here is derived from an EMBL/GenBank/DDBJ whole genome shotgun (WGS) entry which is preliminary data.</text>
</comment>
<evidence type="ECO:0000259" key="1">
    <source>
        <dbReference type="PROSITE" id="PS50853"/>
    </source>
</evidence>
<dbReference type="InterPro" id="IPR003961">
    <property type="entry name" value="FN3_dom"/>
</dbReference>
<gene>
    <name evidence="2" type="ORF">P7K49_037837</name>
</gene>
<evidence type="ECO:0000313" key="2">
    <source>
        <dbReference type="EMBL" id="KAK2084804.1"/>
    </source>
</evidence>
<dbReference type="CDD" id="cd00063">
    <property type="entry name" value="FN3"/>
    <property type="match status" value="1"/>
</dbReference>
<name>A0ABQ9TJ97_SAGOE</name>
<dbReference type="EMBL" id="JASSZA010000022">
    <property type="protein sequence ID" value="KAK2084804.1"/>
    <property type="molecule type" value="Genomic_DNA"/>
</dbReference>
<dbReference type="Pfam" id="PF00041">
    <property type="entry name" value="fn3"/>
    <property type="match status" value="1"/>
</dbReference>
<dbReference type="InterPro" id="IPR013783">
    <property type="entry name" value="Ig-like_fold"/>
</dbReference>
<protein>
    <recommendedName>
        <fullName evidence="1">Fibronectin type-III domain-containing protein</fullName>
    </recommendedName>
</protein>
<evidence type="ECO:0000313" key="3">
    <source>
        <dbReference type="Proteomes" id="UP001266305"/>
    </source>
</evidence>
<organism evidence="2 3">
    <name type="scientific">Saguinus oedipus</name>
    <name type="common">Cotton-top tamarin</name>
    <name type="synonym">Oedipomidas oedipus</name>
    <dbReference type="NCBI Taxonomy" id="9490"/>
    <lineage>
        <taxon>Eukaryota</taxon>
        <taxon>Metazoa</taxon>
        <taxon>Chordata</taxon>
        <taxon>Craniata</taxon>
        <taxon>Vertebrata</taxon>
        <taxon>Euteleostomi</taxon>
        <taxon>Mammalia</taxon>
        <taxon>Eutheria</taxon>
        <taxon>Euarchontoglires</taxon>
        <taxon>Primates</taxon>
        <taxon>Haplorrhini</taxon>
        <taxon>Platyrrhini</taxon>
        <taxon>Cebidae</taxon>
        <taxon>Callitrichinae</taxon>
        <taxon>Saguinus</taxon>
    </lineage>
</organism>
<feature type="non-terminal residue" evidence="2">
    <location>
        <position position="61"/>
    </location>
</feature>
<keyword evidence="3" id="KW-1185">Reference proteome</keyword>
<dbReference type="SUPFAM" id="SSF49265">
    <property type="entry name" value="Fibronectin type III"/>
    <property type="match status" value="1"/>
</dbReference>
<dbReference type="PROSITE" id="PS50853">
    <property type="entry name" value="FN3"/>
    <property type="match status" value="1"/>
</dbReference>
<dbReference type="Gene3D" id="2.60.40.10">
    <property type="entry name" value="Immunoglobulins"/>
    <property type="match status" value="1"/>
</dbReference>
<proteinExistence type="predicted"/>
<dbReference type="InterPro" id="IPR036116">
    <property type="entry name" value="FN3_sf"/>
</dbReference>
<feature type="non-terminal residue" evidence="2">
    <location>
        <position position="1"/>
    </location>
</feature>